<comment type="caution">
    <text evidence="3">The sequence shown here is derived from an EMBL/GenBank/DDBJ whole genome shotgun (WGS) entry which is preliminary data.</text>
</comment>
<dbReference type="AlphaFoldDB" id="A0A926E4Q3"/>
<gene>
    <name evidence="3" type="ORF">H8710_06395</name>
</gene>
<protein>
    <submittedName>
        <fullName evidence="3">Helix-turn-helix transcriptional regulator</fullName>
    </submittedName>
</protein>
<evidence type="ECO:0000313" key="3">
    <source>
        <dbReference type="EMBL" id="MBC8559703.1"/>
    </source>
</evidence>
<dbReference type="Pfam" id="PF01381">
    <property type="entry name" value="HTH_3"/>
    <property type="match status" value="1"/>
</dbReference>
<accession>A0A926E4Q3</accession>
<dbReference type="PROSITE" id="PS50943">
    <property type="entry name" value="HTH_CROC1"/>
    <property type="match status" value="1"/>
</dbReference>
<evidence type="ECO:0000313" key="4">
    <source>
        <dbReference type="Proteomes" id="UP000610760"/>
    </source>
</evidence>
<dbReference type="RefSeq" id="WP_249294623.1">
    <property type="nucleotide sequence ID" value="NZ_JACRSV010000001.1"/>
</dbReference>
<dbReference type="PANTHER" id="PTHR46558">
    <property type="entry name" value="TRACRIPTIONAL REGULATORY PROTEIN-RELATED-RELATED"/>
    <property type="match status" value="1"/>
</dbReference>
<dbReference type="Gene3D" id="1.10.260.40">
    <property type="entry name" value="lambda repressor-like DNA-binding domains"/>
    <property type="match status" value="1"/>
</dbReference>
<dbReference type="Proteomes" id="UP000610760">
    <property type="component" value="Unassembled WGS sequence"/>
</dbReference>
<keyword evidence="4" id="KW-1185">Reference proteome</keyword>
<dbReference type="SUPFAM" id="SSF47413">
    <property type="entry name" value="lambda repressor-like DNA-binding domains"/>
    <property type="match status" value="1"/>
</dbReference>
<dbReference type="GO" id="GO:0003677">
    <property type="term" value="F:DNA binding"/>
    <property type="evidence" value="ECO:0007669"/>
    <property type="project" value="UniProtKB-KW"/>
</dbReference>
<dbReference type="InterPro" id="IPR001387">
    <property type="entry name" value="Cro/C1-type_HTH"/>
</dbReference>
<dbReference type="CDD" id="cd00093">
    <property type="entry name" value="HTH_XRE"/>
    <property type="match status" value="1"/>
</dbReference>
<dbReference type="SMART" id="SM00530">
    <property type="entry name" value="HTH_XRE"/>
    <property type="match status" value="1"/>
</dbReference>
<proteinExistence type="predicted"/>
<dbReference type="EMBL" id="JACRSV010000001">
    <property type="protein sequence ID" value="MBC8559703.1"/>
    <property type="molecule type" value="Genomic_DNA"/>
</dbReference>
<keyword evidence="1" id="KW-0238">DNA-binding</keyword>
<feature type="domain" description="HTH cro/C1-type" evidence="2">
    <location>
        <begin position="11"/>
        <end position="65"/>
    </location>
</feature>
<dbReference type="PANTHER" id="PTHR46558:SF11">
    <property type="entry name" value="HTH-TYPE TRANSCRIPTIONAL REGULATOR XRE"/>
    <property type="match status" value="1"/>
</dbReference>
<sequence>MVDYKVIGNRIKTARAEAGMSQERLAEKLNVTPEYCSRFENGKAKLNLERLSQISVILDVPLEYLICGVTVGSKGYLHDEIAEIVKSYSGRQIQAIAEIAKIISKLDKE</sequence>
<evidence type="ECO:0000259" key="2">
    <source>
        <dbReference type="PROSITE" id="PS50943"/>
    </source>
</evidence>
<name>A0A926E4Q3_9FIRM</name>
<reference evidence="3" key="1">
    <citation type="submission" date="2020-08" db="EMBL/GenBank/DDBJ databases">
        <title>Genome public.</title>
        <authorList>
            <person name="Liu C."/>
            <person name="Sun Q."/>
        </authorList>
    </citation>
    <scope>NUCLEOTIDE SEQUENCE</scope>
    <source>
        <strain evidence="3">NSJ-33</strain>
    </source>
</reference>
<organism evidence="3 4">
    <name type="scientific">Fumia xinanensis</name>
    <dbReference type="NCBI Taxonomy" id="2763659"/>
    <lineage>
        <taxon>Bacteria</taxon>
        <taxon>Bacillati</taxon>
        <taxon>Bacillota</taxon>
        <taxon>Clostridia</taxon>
        <taxon>Eubacteriales</taxon>
        <taxon>Oscillospiraceae</taxon>
        <taxon>Fumia</taxon>
    </lineage>
</organism>
<evidence type="ECO:0000256" key="1">
    <source>
        <dbReference type="ARBA" id="ARBA00023125"/>
    </source>
</evidence>
<dbReference type="InterPro" id="IPR010982">
    <property type="entry name" value="Lambda_DNA-bd_dom_sf"/>
</dbReference>